<feature type="transmembrane region" description="Helical" evidence="1">
    <location>
        <begin position="42"/>
        <end position="64"/>
    </location>
</feature>
<dbReference type="RefSeq" id="WP_370595821.1">
    <property type="nucleotide sequence ID" value="NZ_JALBUR010000008.1"/>
</dbReference>
<dbReference type="EMBL" id="JALBUR010000008">
    <property type="protein sequence ID" value="MDX8419378.1"/>
    <property type="molecule type" value="Genomic_DNA"/>
</dbReference>
<gene>
    <name evidence="2" type="ORF">MOZ60_04625</name>
</gene>
<keyword evidence="3" id="KW-1185">Reference proteome</keyword>
<accession>A0AB35U148</accession>
<dbReference type="Proteomes" id="UP001286174">
    <property type="component" value="Unassembled WGS sequence"/>
</dbReference>
<keyword evidence="1" id="KW-0472">Membrane</keyword>
<name>A0AB35U148_9FIRM</name>
<proteinExistence type="predicted"/>
<feature type="transmembrane region" description="Helical" evidence="1">
    <location>
        <begin position="12"/>
        <end position="30"/>
    </location>
</feature>
<sequence>MKKAIILKVTGIILIGVSPFTICISKYFATHFPGNQYYLGNISWDAFVIPLFAIGILFFIDGLVRSSRS</sequence>
<comment type="caution">
    <text evidence="2">The sequence shown here is derived from an EMBL/GenBank/DDBJ whole genome shotgun (WGS) entry which is preliminary data.</text>
</comment>
<keyword evidence="1" id="KW-1133">Transmembrane helix</keyword>
<keyword evidence="1" id="KW-0812">Transmembrane</keyword>
<organism evidence="2 3">
    <name type="scientific">Grylomicrobium aquisgranensis</name>
    <dbReference type="NCBI Taxonomy" id="2926318"/>
    <lineage>
        <taxon>Bacteria</taxon>
        <taxon>Bacillati</taxon>
        <taxon>Bacillota</taxon>
        <taxon>Erysipelotrichia</taxon>
        <taxon>Erysipelotrichales</taxon>
        <taxon>Erysipelotrichaceae</taxon>
        <taxon>Grylomicrobium</taxon>
    </lineage>
</organism>
<dbReference type="AlphaFoldDB" id="A0AB35U148"/>
<protein>
    <submittedName>
        <fullName evidence="2">Uncharacterized protein</fullName>
    </submittedName>
</protein>
<reference evidence="2 3" key="1">
    <citation type="submission" date="2022-03" db="EMBL/GenBank/DDBJ databases">
        <title>Novel taxa within the pig intestine.</title>
        <authorList>
            <person name="Wylensek D."/>
            <person name="Bishof K."/>
            <person name="Afrizal A."/>
            <person name="Clavel T."/>
        </authorList>
    </citation>
    <scope>NUCLEOTIDE SEQUENCE [LARGE SCALE GENOMIC DNA]</scope>
    <source>
        <strain evidence="2 3">CLA-KB-P133</strain>
    </source>
</reference>
<evidence type="ECO:0000313" key="3">
    <source>
        <dbReference type="Proteomes" id="UP001286174"/>
    </source>
</evidence>
<evidence type="ECO:0000313" key="2">
    <source>
        <dbReference type="EMBL" id="MDX8419378.1"/>
    </source>
</evidence>
<evidence type="ECO:0000256" key="1">
    <source>
        <dbReference type="SAM" id="Phobius"/>
    </source>
</evidence>